<accession>A0AAV9K8L6</accession>
<reference evidence="1 2" key="1">
    <citation type="submission" date="2023-10" db="EMBL/GenBank/DDBJ databases">
        <title>Genome-Wide Identification Analysis in wild type Solanum Pinnatisectum Reveals Some Genes Defensing Phytophthora Infestans.</title>
        <authorList>
            <person name="Sun C."/>
        </authorList>
    </citation>
    <scope>NUCLEOTIDE SEQUENCE [LARGE SCALE GENOMIC DNA]</scope>
    <source>
        <strain evidence="1">LQN</strain>
        <tissue evidence="1">Leaf</tissue>
    </source>
</reference>
<protein>
    <submittedName>
        <fullName evidence="1">Uncharacterized protein</fullName>
    </submittedName>
</protein>
<proteinExistence type="predicted"/>
<dbReference type="PANTHER" id="PTHR33710">
    <property type="entry name" value="BNAC02G09200D PROTEIN"/>
    <property type="match status" value="1"/>
</dbReference>
<dbReference type="AlphaFoldDB" id="A0AAV9K8L6"/>
<dbReference type="Proteomes" id="UP001311915">
    <property type="component" value="Unassembled WGS sequence"/>
</dbReference>
<dbReference type="Gene3D" id="3.60.10.10">
    <property type="entry name" value="Endonuclease/exonuclease/phosphatase"/>
    <property type="match status" value="1"/>
</dbReference>
<dbReference type="PANTHER" id="PTHR33710:SF54">
    <property type="entry name" value="NON-LTR RETROELEMENT REVERSE TRANSCRIPTASE"/>
    <property type="match status" value="1"/>
</dbReference>
<dbReference type="EMBL" id="JAWPEI010000011">
    <property type="protein sequence ID" value="KAK4709691.1"/>
    <property type="molecule type" value="Genomic_DNA"/>
</dbReference>
<organism evidence="1 2">
    <name type="scientific">Solanum pinnatisectum</name>
    <name type="common">tansyleaf nightshade</name>
    <dbReference type="NCBI Taxonomy" id="50273"/>
    <lineage>
        <taxon>Eukaryota</taxon>
        <taxon>Viridiplantae</taxon>
        <taxon>Streptophyta</taxon>
        <taxon>Embryophyta</taxon>
        <taxon>Tracheophyta</taxon>
        <taxon>Spermatophyta</taxon>
        <taxon>Magnoliopsida</taxon>
        <taxon>eudicotyledons</taxon>
        <taxon>Gunneridae</taxon>
        <taxon>Pentapetalae</taxon>
        <taxon>asterids</taxon>
        <taxon>lamiids</taxon>
        <taxon>Solanales</taxon>
        <taxon>Solanaceae</taxon>
        <taxon>Solanoideae</taxon>
        <taxon>Solaneae</taxon>
        <taxon>Solanum</taxon>
    </lineage>
</organism>
<evidence type="ECO:0000313" key="2">
    <source>
        <dbReference type="Proteomes" id="UP001311915"/>
    </source>
</evidence>
<dbReference type="InterPro" id="IPR036691">
    <property type="entry name" value="Endo/exonu/phosph_ase_sf"/>
</dbReference>
<comment type="caution">
    <text evidence="1">The sequence shown here is derived from an EMBL/GenBank/DDBJ whole genome shotgun (WGS) entry which is preliminary data.</text>
</comment>
<keyword evidence="2" id="KW-1185">Reference proteome</keyword>
<name>A0AAV9K8L6_9SOLN</name>
<gene>
    <name evidence="1" type="ORF">R3W88_004204</name>
</gene>
<dbReference type="SUPFAM" id="SSF56219">
    <property type="entry name" value="DNase I-like"/>
    <property type="match status" value="1"/>
</dbReference>
<sequence length="186" mass="22045">MIEQCGLIDLDYHGTFFTCSNGRGPDNVVWKRLDRAMINDNWLSRMPLTTVTHLPFVSSNHCPLLLEMTDRQYTSTKYFKFLHCWVNNKNFIDTVRLCWDRDIQGHPMWVFHQKMKRFSSTLSKWSEIEFGDIFARVKDFEEVVRPAVEKYIQTNSDQDRSSLHDPNAEYIKFLKLEGSILKQQTQ</sequence>
<evidence type="ECO:0000313" key="1">
    <source>
        <dbReference type="EMBL" id="KAK4709691.1"/>
    </source>
</evidence>